<accession>A0ABQ9HPE6</accession>
<dbReference type="EMBL" id="JARBHB010000004">
    <property type="protein sequence ID" value="KAJ8885803.1"/>
    <property type="molecule type" value="Genomic_DNA"/>
</dbReference>
<feature type="compositionally biased region" description="Basic and acidic residues" evidence="1">
    <location>
        <begin position="1"/>
        <end position="15"/>
    </location>
</feature>
<name>A0ABQ9HPE6_9NEOP</name>
<evidence type="ECO:0000313" key="2">
    <source>
        <dbReference type="EMBL" id="KAJ8885803.1"/>
    </source>
</evidence>
<keyword evidence="3" id="KW-1185">Reference proteome</keyword>
<feature type="region of interest" description="Disordered" evidence="1">
    <location>
        <begin position="1"/>
        <end position="40"/>
    </location>
</feature>
<dbReference type="SUPFAM" id="SSF57903">
    <property type="entry name" value="FYVE/PHD zinc finger"/>
    <property type="match status" value="1"/>
</dbReference>
<reference evidence="2 3" key="1">
    <citation type="submission" date="2023-02" db="EMBL/GenBank/DDBJ databases">
        <title>LHISI_Scaffold_Assembly.</title>
        <authorList>
            <person name="Stuart O.P."/>
            <person name="Cleave R."/>
            <person name="Magrath M.J.L."/>
            <person name="Mikheyev A.S."/>
        </authorList>
    </citation>
    <scope>NUCLEOTIDE SEQUENCE [LARGE SCALE GENOMIC DNA]</scope>
    <source>
        <strain evidence="2">Daus_M_001</strain>
        <tissue evidence="2">Leg muscle</tissue>
    </source>
</reference>
<proteinExistence type="predicted"/>
<sequence length="89" mass="10041">MEKHLNFEKNVKESSTEDENSASSGTSELEVLPGVSPSKDDDAWSLFCDRKFSEDSEGELWVMCVMFSLWVHVDCAGAEKDVYICDYCC</sequence>
<evidence type="ECO:0000313" key="3">
    <source>
        <dbReference type="Proteomes" id="UP001159363"/>
    </source>
</evidence>
<organism evidence="2 3">
    <name type="scientific">Dryococelus australis</name>
    <dbReference type="NCBI Taxonomy" id="614101"/>
    <lineage>
        <taxon>Eukaryota</taxon>
        <taxon>Metazoa</taxon>
        <taxon>Ecdysozoa</taxon>
        <taxon>Arthropoda</taxon>
        <taxon>Hexapoda</taxon>
        <taxon>Insecta</taxon>
        <taxon>Pterygota</taxon>
        <taxon>Neoptera</taxon>
        <taxon>Polyneoptera</taxon>
        <taxon>Phasmatodea</taxon>
        <taxon>Verophasmatodea</taxon>
        <taxon>Anareolatae</taxon>
        <taxon>Phasmatidae</taxon>
        <taxon>Eurycanthinae</taxon>
        <taxon>Dryococelus</taxon>
    </lineage>
</organism>
<protein>
    <submittedName>
        <fullName evidence="2">Uncharacterized protein</fullName>
    </submittedName>
</protein>
<dbReference type="Proteomes" id="UP001159363">
    <property type="component" value="Chromosome X"/>
</dbReference>
<evidence type="ECO:0000256" key="1">
    <source>
        <dbReference type="SAM" id="MobiDB-lite"/>
    </source>
</evidence>
<gene>
    <name evidence="2" type="ORF">PR048_012003</name>
</gene>
<dbReference type="InterPro" id="IPR011011">
    <property type="entry name" value="Znf_FYVE_PHD"/>
</dbReference>
<comment type="caution">
    <text evidence="2">The sequence shown here is derived from an EMBL/GenBank/DDBJ whole genome shotgun (WGS) entry which is preliminary data.</text>
</comment>